<dbReference type="InterPro" id="IPR013783">
    <property type="entry name" value="Ig-like_fold"/>
</dbReference>
<dbReference type="AlphaFoldDB" id="A0A2I0AN64"/>
<gene>
    <name evidence="5" type="primary">KEG</name>
    <name evidence="5" type="ORF">AXF42_Ash002303</name>
</gene>
<protein>
    <submittedName>
        <fullName evidence="5">E3 ubiquitin-protein ligase KEG</fullName>
    </submittedName>
</protein>
<accession>A0A2I0AN64</accession>
<dbReference type="Pfam" id="PF00023">
    <property type="entry name" value="Ank"/>
    <property type="match status" value="1"/>
</dbReference>
<feature type="repeat" description="ANK" evidence="3">
    <location>
        <begin position="277"/>
        <end position="309"/>
    </location>
</feature>
<dbReference type="Pfam" id="PF12796">
    <property type="entry name" value="Ank_2"/>
    <property type="match status" value="2"/>
</dbReference>
<reference evidence="5 6" key="1">
    <citation type="journal article" date="2017" name="Nature">
        <title>The Apostasia genome and the evolution of orchids.</title>
        <authorList>
            <person name="Zhang G.Q."/>
            <person name="Liu K.W."/>
            <person name="Li Z."/>
            <person name="Lohaus R."/>
            <person name="Hsiao Y.Y."/>
            <person name="Niu S.C."/>
            <person name="Wang J.Y."/>
            <person name="Lin Y.C."/>
            <person name="Xu Q."/>
            <person name="Chen L.J."/>
            <person name="Yoshida K."/>
            <person name="Fujiwara S."/>
            <person name="Wang Z.W."/>
            <person name="Zhang Y.Q."/>
            <person name="Mitsuda N."/>
            <person name="Wang M."/>
            <person name="Liu G.H."/>
            <person name="Pecoraro L."/>
            <person name="Huang H.X."/>
            <person name="Xiao X.J."/>
            <person name="Lin M."/>
            <person name="Wu X.Y."/>
            <person name="Wu W.L."/>
            <person name="Chen Y.Y."/>
            <person name="Chang S.B."/>
            <person name="Sakamoto S."/>
            <person name="Ohme-Takagi M."/>
            <person name="Yagi M."/>
            <person name="Zeng S.J."/>
            <person name="Shen C.Y."/>
            <person name="Yeh C.M."/>
            <person name="Luo Y.B."/>
            <person name="Tsai W.C."/>
            <person name="Van de Peer Y."/>
            <person name="Liu Z.J."/>
        </authorList>
    </citation>
    <scope>NUCLEOTIDE SEQUENCE [LARGE SCALE GENOMIC DNA]</scope>
    <source>
        <strain evidence="6">cv. Shenzhen</strain>
        <tissue evidence="5">Stem</tissue>
    </source>
</reference>
<feature type="domain" description="MSP" evidence="4">
    <location>
        <begin position="4"/>
        <end position="139"/>
    </location>
</feature>
<sequence>MDRLISLEPSNKVAIRVEPNRQCYGVLTLRNVMYTMPVAFRLVRLNRERFSIRPQTGIIAPLASLSVEITYLPPEPPEPFLPESLPDSGDTFYLDSVVAPGASVKEGTKFSALDAVPADWFTTKKKQVFTDASIRTFFVGSIVLSRLVAGGDMDKVREVLQVSDPGWQAADSADPYGQTLLHLAIAGRRSDLVQLILEFGADVDAGSSAGSTPSPLEAAAAAGEASIVELLLARGASTERSSGSAFGPLHHASMGGHAGVIKMLLLKGAAAESPAADGRTALHLAAEGRRRDCAEELLTAGARADVRGGAGLDTPLHAAAAAGDETMARLLLENGYAGLREVRNGAGKTAYDVAVEEGNGKLFDLLKMGESLSAAARKGEGRAAERAIEMGSAVDGRDGRGWTALMRAGFKGRVELIRVLLEKGAALEARDDEGYTALHCATEAGQMEAVELLMKRGADLEARTAKGRTAAEIATALGFLGILRILTPRMAPPPATAIAGKTEEIPAKERWRKGKNKGRLVAGEISGHRGELGNRMAAMTVAS</sequence>
<dbReference type="InterPro" id="IPR036770">
    <property type="entry name" value="Ankyrin_rpt-contain_sf"/>
</dbReference>
<dbReference type="PROSITE" id="PS50297">
    <property type="entry name" value="ANK_REP_REGION"/>
    <property type="match status" value="7"/>
</dbReference>
<dbReference type="InterPro" id="IPR008962">
    <property type="entry name" value="PapD-like_sf"/>
</dbReference>
<dbReference type="PROSITE" id="PS50202">
    <property type="entry name" value="MSP"/>
    <property type="match status" value="1"/>
</dbReference>
<feature type="repeat" description="ANK" evidence="3">
    <location>
        <begin position="244"/>
        <end position="276"/>
    </location>
</feature>
<evidence type="ECO:0000313" key="5">
    <source>
        <dbReference type="EMBL" id="PKA56999.1"/>
    </source>
</evidence>
<dbReference type="SUPFAM" id="SSF48403">
    <property type="entry name" value="Ankyrin repeat"/>
    <property type="match status" value="1"/>
</dbReference>
<feature type="repeat" description="ANK" evidence="3">
    <location>
        <begin position="400"/>
        <end position="432"/>
    </location>
</feature>
<dbReference type="InterPro" id="IPR002110">
    <property type="entry name" value="Ankyrin_rpt"/>
</dbReference>
<feature type="repeat" description="ANK" evidence="3">
    <location>
        <begin position="211"/>
        <end position="243"/>
    </location>
</feature>
<dbReference type="PROSITE" id="PS50088">
    <property type="entry name" value="ANK_REPEAT"/>
    <property type="match status" value="7"/>
</dbReference>
<evidence type="ECO:0000259" key="4">
    <source>
        <dbReference type="PROSITE" id="PS50202"/>
    </source>
</evidence>
<dbReference type="STRING" id="1088818.A0A2I0AN64"/>
<name>A0A2I0AN64_9ASPA</name>
<feature type="repeat" description="ANK" evidence="3">
    <location>
        <begin position="176"/>
        <end position="208"/>
    </location>
</feature>
<dbReference type="GO" id="GO:0005634">
    <property type="term" value="C:nucleus"/>
    <property type="evidence" value="ECO:0007669"/>
    <property type="project" value="TreeGrafter"/>
</dbReference>
<dbReference type="GO" id="GO:0000976">
    <property type="term" value="F:transcription cis-regulatory region binding"/>
    <property type="evidence" value="ECO:0007669"/>
    <property type="project" value="TreeGrafter"/>
</dbReference>
<dbReference type="EMBL" id="KZ451969">
    <property type="protein sequence ID" value="PKA56999.1"/>
    <property type="molecule type" value="Genomic_DNA"/>
</dbReference>
<keyword evidence="2 3" id="KW-0040">ANK repeat</keyword>
<feature type="repeat" description="ANK" evidence="3">
    <location>
        <begin position="433"/>
        <end position="465"/>
    </location>
</feature>
<evidence type="ECO:0000256" key="1">
    <source>
        <dbReference type="ARBA" id="ARBA00022737"/>
    </source>
</evidence>
<dbReference type="Proteomes" id="UP000236161">
    <property type="component" value="Unassembled WGS sequence"/>
</dbReference>
<keyword evidence="1" id="KW-0677">Repeat</keyword>
<evidence type="ECO:0000256" key="3">
    <source>
        <dbReference type="PROSITE-ProRule" id="PRU00023"/>
    </source>
</evidence>
<dbReference type="Gene3D" id="1.25.40.20">
    <property type="entry name" value="Ankyrin repeat-containing domain"/>
    <property type="match status" value="3"/>
</dbReference>
<dbReference type="SUPFAM" id="SSF49354">
    <property type="entry name" value="PapD-like"/>
    <property type="match status" value="1"/>
</dbReference>
<dbReference type="PANTHER" id="PTHR24193">
    <property type="entry name" value="ANKYRIN REPEAT PROTEIN"/>
    <property type="match status" value="1"/>
</dbReference>
<dbReference type="Gene3D" id="2.60.40.10">
    <property type="entry name" value="Immunoglobulins"/>
    <property type="match status" value="1"/>
</dbReference>
<dbReference type="GO" id="GO:0045944">
    <property type="term" value="P:positive regulation of transcription by RNA polymerase II"/>
    <property type="evidence" value="ECO:0007669"/>
    <property type="project" value="TreeGrafter"/>
</dbReference>
<dbReference type="InterPro" id="IPR000535">
    <property type="entry name" value="MSP_dom"/>
</dbReference>
<dbReference type="Pfam" id="PF13606">
    <property type="entry name" value="Ank_3"/>
    <property type="match status" value="1"/>
</dbReference>
<evidence type="ECO:0000313" key="6">
    <source>
        <dbReference type="Proteomes" id="UP000236161"/>
    </source>
</evidence>
<keyword evidence="6" id="KW-1185">Reference proteome</keyword>
<feature type="repeat" description="ANK" evidence="3">
    <location>
        <begin position="311"/>
        <end position="335"/>
    </location>
</feature>
<dbReference type="InterPro" id="IPR050663">
    <property type="entry name" value="Ankyrin-SOCS_Box"/>
</dbReference>
<proteinExistence type="predicted"/>
<dbReference type="PANTHER" id="PTHR24193:SF121">
    <property type="entry name" value="ADA2A-CONTAINING COMPLEX COMPONENT 3, ISOFORM D"/>
    <property type="match status" value="1"/>
</dbReference>
<organism evidence="5 6">
    <name type="scientific">Apostasia shenzhenica</name>
    <dbReference type="NCBI Taxonomy" id="1088818"/>
    <lineage>
        <taxon>Eukaryota</taxon>
        <taxon>Viridiplantae</taxon>
        <taxon>Streptophyta</taxon>
        <taxon>Embryophyta</taxon>
        <taxon>Tracheophyta</taxon>
        <taxon>Spermatophyta</taxon>
        <taxon>Magnoliopsida</taxon>
        <taxon>Liliopsida</taxon>
        <taxon>Asparagales</taxon>
        <taxon>Orchidaceae</taxon>
        <taxon>Apostasioideae</taxon>
        <taxon>Apostasia</taxon>
    </lineage>
</organism>
<dbReference type="OrthoDB" id="194358at2759"/>
<dbReference type="PRINTS" id="PR01415">
    <property type="entry name" value="ANKYRIN"/>
</dbReference>
<dbReference type="Pfam" id="PF00635">
    <property type="entry name" value="Motile_Sperm"/>
    <property type="match status" value="1"/>
</dbReference>
<evidence type="ECO:0000256" key="2">
    <source>
        <dbReference type="ARBA" id="ARBA00023043"/>
    </source>
</evidence>
<dbReference type="SMART" id="SM00248">
    <property type="entry name" value="ANK"/>
    <property type="match status" value="8"/>
</dbReference>